<accession>A0A1H7GWC1</accession>
<dbReference type="InterPro" id="IPR002786">
    <property type="entry name" value="Non_canon_purine_NTPase"/>
</dbReference>
<dbReference type="InterPro" id="IPR026533">
    <property type="entry name" value="NTPase/PRRC1"/>
</dbReference>
<dbReference type="OrthoDB" id="52857at2157"/>
<dbReference type="SUPFAM" id="SSF52972">
    <property type="entry name" value="ITPase-like"/>
    <property type="match status" value="1"/>
</dbReference>
<dbReference type="Gene3D" id="3.90.950.10">
    <property type="match status" value="1"/>
</dbReference>
<evidence type="ECO:0000256" key="9">
    <source>
        <dbReference type="ARBA" id="ARBA00048781"/>
    </source>
</evidence>
<proteinExistence type="inferred from homology"/>
<dbReference type="PANTHER" id="PTHR34699:SF2">
    <property type="entry name" value="NON-CANONICAL PURINE NTP PHOSPHATASE_PRRC1 DOMAIN-CONTAINING PROTEIN"/>
    <property type="match status" value="1"/>
</dbReference>
<feature type="domain" description="Non-canonical purine NTP phosphatase/PRRC1" evidence="11">
    <location>
        <begin position="6"/>
        <end position="170"/>
    </location>
</feature>
<feature type="binding site" evidence="10">
    <location>
        <position position="31"/>
    </location>
    <ligand>
        <name>Mg(2+)</name>
        <dbReference type="ChEBI" id="CHEBI:18420"/>
    </ligand>
</feature>
<feature type="binding site" evidence="10">
    <location>
        <position position="60"/>
    </location>
    <ligand>
        <name>Mg(2+)</name>
        <dbReference type="ChEBI" id="CHEBI:18420"/>
    </ligand>
</feature>
<comment type="caution">
    <text evidence="10">Lacks conserved residue(s) required for the propagation of feature annotation.</text>
</comment>
<keyword evidence="4 10" id="KW-0378">Hydrolase</keyword>
<evidence type="ECO:0000256" key="6">
    <source>
        <dbReference type="ARBA" id="ARBA00023080"/>
    </source>
</evidence>
<dbReference type="NCBIfam" id="TIGR00258">
    <property type="entry name" value="inosine/xanthosine triphosphatase"/>
    <property type="match status" value="1"/>
</dbReference>
<evidence type="ECO:0000256" key="4">
    <source>
        <dbReference type="ARBA" id="ARBA00022801"/>
    </source>
</evidence>
<evidence type="ECO:0000313" key="13">
    <source>
        <dbReference type="Proteomes" id="UP000183894"/>
    </source>
</evidence>
<name>A0A1H7GWC1_HALLR</name>
<reference evidence="12 13" key="1">
    <citation type="submission" date="2016-10" db="EMBL/GenBank/DDBJ databases">
        <authorList>
            <person name="de Groot N.N."/>
        </authorList>
    </citation>
    <scope>NUCLEOTIDE SEQUENCE [LARGE SCALE GENOMIC DNA]</scope>
    <source>
        <strain evidence="12 13">CDM_5</strain>
    </source>
</reference>
<comment type="catalytic activity">
    <reaction evidence="9 10">
        <text>XTP + H2O = XDP + phosphate + H(+)</text>
        <dbReference type="Rhea" id="RHEA:28406"/>
        <dbReference type="ChEBI" id="CHEBI:15377"/>
        <dbReference type="ChEBI" id="CHEBI:15378"/>
        <dbReference type="ChEBI" id="CHEBI:43474"/>
        <dbReference type="ChEBI" id="CHEBI:59884"/>
        <dbReference type="ChEBI" id="CHEBI:61314"/>
        <dbReference type="EC" id="3.6.1.73"/>
    </reaction>
</comment>
<organism evidence="12 13">
    <name type="scientific">Haloferax larsenii</name>
    <dbReference type="NCBI Taxonomy" id="302484"/>
    <lineage>
        <taxon>Archaea</taxon>
        <taxon>Methanobacteriati</taxon>
        <taxon>Methanobacteriota</taxon>
        <taxon>Stenosarchaea group</taxon>
        <taxon>Halobacteria</taxon>
        <taxon>Halobacteriales</taxon>
        <taxon>Haloferacaceae</taxon>
        <taxon>Haloferax</taxon>
    </lineage>
</organism>
<dbReference type="InterPro" id="IPR050299">
    <property type="entry name" value="YjjX_NTPase"/>
</dbReference>
<protein>
    <recommendedName>
        <fullName evidence="10">Probable inosine/xanthosine triphosphatase</fullName>
        <shortName evidence="10">ITPase/XTPase</shortName>
        <ecNumber evidence="10">3.6.1.73</ecNumber>
    </recommendedName>
    <alternativeName>
        <fullName evidence="10">Non-canonical purine NTP phosphatase</fullName>
    </alternativeName>
    <alternativeName>
        <fullName evidence="10">Non-standard purine NTP phosphatase</fullName>
    </alternativeName>
    <alternativeName>
        <fullName evidence="10">Nucleoside-triphosphate phosphatase</fullName>
        <shortName evidence="10">NTPase</shortName>
    </alternativeName>
</protein>
<evidence type="ECO:0000259" key="11">
    <source>
        <dbReference type="Pfam" id="PF01931"/>
    </source>
</evidence>
<comment type="catalytic activity">
    <reaction evidence="8 10">
        <text>ITP + H2O = IDP + phosphate + H(+)</text>
        <dbReference type="Rhea" id="RHEA:28330"/>
        <dbReference type="ChEBI" id="CHEBI:15377"/>
        <dbReference type="ChEBI" id="CHEBI:15378"/>
        <dbReference type="ChEBI" id="CHEBI:43474"/>
        <dbReference type="ChEBI" id="CHEBI:58280"/>
        <dbReference type="ChEBI" id="CHEBI:61402"/>
        <dbReference type="EC" id="3.6.1.73"/>
    </reaction>
</comment>
<dbReference type="EC" id="3.6.1.73" evidence="10"/>
<dbReference type="FunFam" id="3.90.950.10:FF:000002">
    <property type="entry name" value="Inosine/xanthosine triphosphatase"/>
    <property type="match status" value="1"/>
</dbReference>
<evidence type="ECO:0000256" key="1">
    <source>
        <dbReference type="ARBA" id="ARBA00001936"/>
    </source>
</evidence>
<dbReference type="InterPro" id="IPR029001">
    <property type="entry name" value="ITPase-like_fam"/>
</dbReference>
<dbReference type="GO" id="GO:0046872">
    <property type="term" value="F:metal ion binding"/>
    <property type="evidence" value="ECO:0007669"/>
    <property type="project" value="UniProtKB-KW"/>
</dbReference>
<evidence type="ECO:0000256" key="8">
    <source>
        <dbReference type="ARBA" id="ARBA00048174"/>
    </source>
</evidence>
<evidence type="ECO:0000256" key="3">
    <source>
        <dbReference type="ARBA" id="ARBA00022741"/>
    </source>
</evidence>
<dbReference type="GO" id="GO:0009117">
    <property type="term" value="P:nucleotide metabolic process"/>
    <property type="evidence" value="ECO:0007669"/>
    <property type="project" value="UniProtKB-KW"/>
</dbReference>
<dbReference type="RefSeq" id="WP_074791630.1">
    <property type="nucleotide sequence ID" value="NZ_FOAD01000001.1"/>
</dbReference>
<dbReference type="GO" id="GO:0103023">
    <property type="term" value="F:ITPase activity"/>
    <property type="evidence" value="ECO:0007669"/>
    <property type="project" value="UniProtKB-EC"/>
</dbReference>
<comment type="cofactor">
    <cofactor evidence="10">
        <name>Mg(2+)</name>
        <dbReference type="ChEBI" id="CHEBI:18420"/>
    </cofactor>
    <cofactor evidence="10">
        <name>Mn(2+)</name>
        <dbReference type="ChEBI" id="CHEBI:29035"/>
    </cofactor>
    <text evidence="10">Binds 1 divalent metal cation per subunit; can use either Mg(2+) or Mn(2+).</text>
</comment>
<evidence type="ECO:0000256" key="7">
    <source>
        <dbReference type="ARBA" id="ARBA00023211"/>
    </source>
</evidence>
<keyword evidence="5 10" id="KW-0460">Magnesium</keyword>
<gene>
    <name evidence="12" type="ORF">SAMN04488691_101418</name>
</gene>
<dbReference type="GO" id="GO:0006772">
    <property type="term" value="P:thiamine metabolic process"/>
    <property type="evidence" value="ECO:0007669"/>
    <property type="project" value="TreeGrafter"/>
</dbReference>
<keyword evidence="6 10" id="KW-0546">Nucleotide metabolism</keyword>
<dbReference type="HAMAP" id="MF_00648">
    <property type="entry name" value="Non_canon_purine_NTPase_YjjX"/>
    <property type="match status" value="1"/>
</dbReference>
<evidence type="ECO:0000313" key="12">
    <source>
        <dbReference type="EMBL" id="SEK42344.1"/>
    </source>
</evidence>
<comment type="function">
    <text evidence="10">Phosphatase that hydrolyzes non-canonical purine nucleotides such as XTP and ITP to their respective diphosphate derivatives. Probably excludes non-canonical purines from DNA/RNA precursor pool, thus preventing their incorporation into DNA/RNA and avoiding chromosomal lesions.</text>
</comment>
<dbReference type="Pfam" id="PF01931">
    <property type="entry name" value="NTPase_I-T"/>
    <property type="match status" value="1"/>
</dbReference>
<comment type="subunit">
    <text evidence="10">Homodimer.</text>
</comment>
<evidence type="ECO:0000256" key="2">
    <source>
        <dbReference type="ARBA" id="ARBA00022723"/>
    </source>
</evidence>
<dbReference type="EMBL" id="FOAD01000001">
    <property type="protein sequence ID" value="SEK42344.1"/>
    <property type="molecule type" value="Genomic_DNA"/>
</dbReference>
<evidence type="ECO:0000256" key="10">
    <source>
        <dbReference type="HAMAP-Rule" id="MF_00648"/>
    </source>
</evidence>
<sequence length="175" mass="18026">MDIAVGSGNPVKRRAVELACPDARVAAVAVDSGVSEQPVGHDETLTGAITRAERVFETGDYHFGVGIEGGVASFSTDTEAVASDGNLYLVMWAAATDGTRVGRGAGPSFLLPDRIAERIHDGEELGPVMDDVLGTEDIATNEGAAGVFTGGQVTRTDALQSAVTAALAPFNCDLY</sequence>
<keyword evidence="7 10" id="KW-0464">Manganese</keyword>
<dbReference type="PANTHER" id="PTHR34699">
    <property type="match status" value="1"/>
</dbReference>
<comment type="similarity">
    <text evidence="10">Belongs to the YjjX NTPase family.</text>
</comment>
<keyword evidence="2 10" id="KW-0479">Metal-binding</keyword>
<dbReference type="Proteomes" id="UP000183894">
    <property type="component" value="Unassembled WGS sequence"/>
</dbReference>
<dbReference type="GO" id="GO:0000166">
    <property type="term" value="F:nucleotide binding"/>
    <property type="evidence" value="ECO:0007669"/>
    <property type="project" value="UniProtKB-KW"/>
</dbReference>
<keyword evidence="3 10" id="KW-0547">Nucleotide-binding</keyword>
<comment type="cofactor">
    <cofactor evidence="1">
        <name>Mn(2+)</name>
        <dbReference type="ChEBI" id="CHEBI:29035"/>
    </cofactor>
</comment>
<dbReference type="AlphaFoldDB" id="A0A1H7GWC1"/>
<evidence type="ECO:0000256" key="5">
    <source>
        <dbReference type="ARBA" id="ARBA00022842"/>
    </source>
</evidence>